<evidence type="ECO:0000313" key="11">
    <source>
        <dbReference type="EMBL" id="KKN66804.1"/>
    </source>
</evidence>
<keyword evidence="2" id="KW-0813">Transport</keyword>
<feature type="domain" description="Secretin/TonB short N-terminal" evidence="10">
    <location>
        <begin position="59"/>
        <end position="110"/>
    </location>
</feature>
<evidence type="ECO:0000256" key="9">
    <source>
        <dbReference type="ARBA" id="ARBA00023237"/>
    </source>
</evidence>
<keyword evidence="3" id="KW-0406">Ion transport</keyword>
<evidence type="ECO:0000256" key="8">
    <source>
        <dbReference type="ARBA" id="ARBA00023136"/>
    </source>
</evidence>
<dbReference type="InterPro" id="IPR000531">
    <property type="entry name" value="Beta-barrel_TonB"/>
</dbReference>
<dbReference type="InterPro" id="IPR039426">
    <property type="entry name" value="TonB-dep_rcpt-like"/>
</dbReference>
<protein>
    <recommendedName>
        <fullName evidence="10">Secretin/TonB short N-terminal domain-containing protein</fullName>
    </recommendedName>
</protein>
<dbReference type="GO" id="GO:0009279">
    <property type="term" value="C:cell outer membrane"/>
    <property type="evidence" value="ECO:0007669"/>
    <property type="project" value="UniProtKB-SubCell"/>
</dbReference>
<evidence type="ECO:0000256" key="6">
    <source>
        <dbReference type="ARBA" id="ARBA00023004"/>
    </source>
</evidence>
<dbReference type="PROSITE" id="PS52016">
    <property type="entry name" value="TONB_DEPENDENT_REC_3"/>
    <property type="match status" value="1"/>
</dbReference>
<dbReference type="EMBL" id="LAZR01000490">
    <property type="protein sequence ID" value="KKN66804.1"/>
    <property type="molecule type" value="Genomic_DNA"/>
</dbReference>
<organism evidence="11">
    <name type="scientific">marine sediment metagenome</name>
    <dbReference type="NCBI Taxonomy" id="412755"/>
    <lineage>
        <taxon>unclassified sequences</taxon>
        <taxon>metagenomes</taxon>
        <taxon>ecological metagenomes</taxon>
    </lineage>
</organism>
<comment type="caution">
    <text evidence="11">The sequence shown here is derived from an EMBL/GenBank/DDBJ whole genome shotgun (WGS) entry which is preliminary data.</text>
</comment>
<reference evidence="11" key="1">
    <citation type="journal article" date="2015" name="Nature">
        <title>Complex archaea that bridge the gap between prokaryotes and eukaryotes.</title>
        <authorList>
            <person name="Spang A."/>
            <person name="Saw J.H."/>
            <person name="Jorgensen S.L."/>
            <person name="Zaremba-Niedzwiedzka K."/>
            <person name="Martijn J."/>
            <person name="Lind A.E."/>
            <person name="van Eijk R."/>
            <person name="Schleper C."/>
            <person name="Guy L."/>
            <person name="Ettema T.J."/>
        </authorList>
    </citation>
    <scope>NUCLEOTIDE SEQUENCE</scope>
</reference>
<dbReference type="SUPFAM" id="SSF56935">
    <property type="entry name" value="Porins"/>
    <property type="match status" value="1"/>
</dbReference>
<dbReference type="PROSITE" id="PS01156">
    <property type="entry name" value="TONB_DEPENDENT_REC_2"/>
    <property type="match status" value="1"/>
</dbReference>
<keyword evidence="4" id="KW-0812">Transmembrane</keyword>
<keyword evidence="8" id="KW-0472">Membrane</keyword>
<sequence length="1021" mass="113439">MSSRPFLPITVSSFTLAILYILLIVGLPTVANAEDALEFNIPASSLDQALKRYGLEAKIQLYVDSSLTKGKMSSGLQGRFTASQGFESLLKGSNLKVIQQPNGAYQITSKTSPIAHVDVTDSDSIYIDTIDIIAKEYVGTRDESGYNDVFDKNISSVYVGKQELERFKGSAPADMLSGMLNVYSADARNSGGIDANIRGIQGPGRVPLTIDGTEQAITIWRGYNGANNRSYIDPNLIGNIKAIKGPNLERDVHSGIGGAVVASTLDIDDILKPGETAGGELKLEGSNNAVTANVPSLSTGKSYLDIPGYVAQGDIKDPTLLIEPHSGGQDYLNDYAYRLAVGTRQDFFDVMGAYAYRKKGNHFSGTHGKGFYSRGSDDIQDNVIPDLANIYKPGDELPNTSSEMQSWLAKVKLKISDYESISFGYRDSTSLYGEIFPSRISWESAVNDGVPQWPLSNVDSKAYNVEYKLNPETNRWVDFYANVWKTNTVSDTYTAGGYPNEPVVRNDPTNTLLHNTAVRNAQEDRKGVTLSNAFTIMDNLDLTLGGRYQKEKLSTDDEFGSPSLGSTFSLLPKAGRREEKYFNFNFAWKPTHFLSIDAGMRYSSFWTFDDFRQSRLDAGDTNYSNYLSEIGRTVSIAYDKIITQAEIDVEIQSNENQRDFLEMIGVPAAEIDRVIADANQQSQAKVGTTTPDGMEAVWEADSEGKYHRADNPCLTTDIEFTSCARTGERLYSDLKTLKKVKRLKGDGWAPVLSVALDINDDSKVYARHSQAYRFPSLFENTISFSASLPDPNYELKPEHIYNYEIGYVHDLAGLVDAEYADVKLNYFYNRTENVIDRSPSLVFSNLDKQTIKGIELQGRYDTGRFFTDLSLAYNFENEVCDENSAVLLDEYSTSNCVKDGFVGGYLVSMAMPEYTANMTVGSRFFNRKLELGSRVTYYSKHQDNFDTNYRDSSTISYFANTPLSWDTILLYDAYASYQVNNDLTVELTGTNLSNEYYIDPMTRSAIPAPGRTLKLSLTAKF</sequence>
<keyword evidence="9" id="KW-0998">Cell outer membrane</keyword>
<keyword evidence="5" id="KW-0732">Signal</keyword>
<keyword evidence="7" id="KW-0798">TonB box</keyword>
<dbReference type="PANTHER" id="PTHR30442:SF0">
    <property type="entry name" value="FE(3+) DICITRATE TRANSPORT PROTEIN FECA"/>
    <property type="match status" value="1"/>
</dbReference>
<evidence type="ECO:0000256" key="5">
    <source>
        <dbReference type="ARBA" id="ARBA00022729"/>
    </source>
</evidence>
<evidence type="ECO:0000256" key="7">
    <source>
        <dbReference type="ARBA" id="ARBA00023077"/>
    </source>
</evidence>
<proteinExistence type="predicted"/>
<evidence type="ECO:0000259" key="10">
    <source>
        <dbReference type="SMART" id="SM00965"/>
    </source>
</evidence>
<evidence type="ECO:0000256" key="2">
    <source>
        <dbReference type="ARBA" id="ARBA00022448"/>
    </source>
</evidence>
<dbReference type="Gene3D" id="3.55.50.30">
    <property type="match status" value="1"/>
</dbReference>
<gene>
    <name evidence="11" type="ORF">LCGC14_0467960</name>
</gene>
<dbReference type="Pfam" id="PF07715">
    <property type="entry name" value="Plug"/>
    <property type="match status" value="1"/>
</dbReference>
<dbReference type="PANTHER" id="PTHR30442">
    <property type="entry name" value="IRON III DICITRATE TRANSPORT PROTEIN FECA"/>
    <property type="match status" value="1"/>
</dbReference>
<keyword evidence="6" id="KW-0408">Iron</keyword>
<dbReference type="Gene3D" id="2.170.130.10">
    <property type="entry name" value="TonB-dependent receptor, plug domain"/>
    <property type="match status" value="1"/>
</dbReference>
<dbReference type="AlphaFoldDB" id="A0A0F9SIF6"/>
<dbReference type="InterPro" id="IPR012910">
    <property type="entry name" value="Plug_dom"/>
</dbReference>
<keyword evidence="3" id="KW-0410">Iron transport</keyword>
<dbReference type="InterPro" id="IPR010917">
    <property type="entry name" value="TonB_rcpt_CS"/>
</dbReference>
<accession>A0A0F9SIF6</accession>
<dbReference type="GO" id="GO:0033214">
    <property type="term" value="P:siderophore-iron import into cell"/>
    <property type="evidence" value="ECO:0007669"/>
    <property type="project" value="TreeGrafter"/>
</dbReference>
<dbReference type="Pfam" id="PF00593">
    <property type="entry name" value="TonB_dep_Rec_b-barrel"/>
    <property type="match status" value="1"/>
</dbReference>
<comment type="subcellular location">
    <subcellularLocation>
        <location evidence="1">Cell outer membrane</location>
        <topology evidence="1">Multi-pass membrane protein</topology>
    </subcellularLocation>
</comment>
<dbReference type="InterPro" id="IPR037066">
    <property type="entry name" value="Plug_dom_sf"/>
</dbReference>
<evidence type="ECO:0000256" key="3">
    <source>
        <dbReference type="ARBA" id="ARBA00022496"/>
    </source>
</evidence>
<dbReference type="Gene3D" id="2.40.170.20">
    <property type="entry name" value="TonB-dependent receptor, beta-barrel domain"/>
    <property type="match status" value="2"/>
</dbReference>
<evidence type="ECO:0000256" key="4">
    <source>
        <dbReference type="ARBA" id="ARBA00022692"/>
    </source>
</evidence>
<dbReference type="SMART" id="SM00965">
    <property type="entry name" value="STN"/>
    <property type="match status" value="1"/>
</dbReference>
<dbReference type="InterPro" id="IPR011662">
    <property type="entry name" value="Secretin/TonB_short_N"/>
</dbReference>
<name>A0A0F9SIF6_9ZZZZ</name>
<evidence type="ECO:0000256" key="1">
    <source>
        <dbReference type="ARBA" id="ARBA00004571"/>
    </source>
</evidence>
<dbReference type="InterPro" id="IPR036942">
    <property type="entry name" value="Beta-barrel_TonB_sf"/>
</dbReference>